<evidence type="ECO:0000313" key="4">
    <source>
        <dbReference type="Proteomes" id="UP000295604"/>
    </source>
</evidence>
<reference evidence="3 4" key="1">
    <citation type="submission" date="2018-11" db="EMBL/GenBank/DDBJ databases">
        <title>Genome sequence and assembly of Colletotrichum sidae.</title>
        <authorList>
            <person name="Gan P."/>
            <person name="Shirasu K."/>
        </authorList>
    </citation>
    <scope>NUCLEOTIDE SEQUENCE [LARGE SCALE GENOMIC DNA]</scope>
    <source>
        <strain evidence="3 4">CBS 518.97</strain>
    </source>
</reference>
<name>A0A4R8TQK6_9PEZI</name>
<evidence type="ECO:0000256" key="2">
    <source>
        <dbReference type="SAM" id="SignalP"/>
    </source>
</evidence>
<gene>
    <name evidence="3" type="ORF">C8034_v008001</name>
</gene>
<dbReference type="EMBL" id="QAPF01000026">
    <property type="protein sequence ID" value="TEA20910.1"/>
    <property type="molecule type" value="Genomic_DNA"/>
</dbReference>
<protein>
    <recommendedName>
        <fullName evidence="5">Secreted protein</fullName>
    </recommendedName>
</protein>
<organism evidence="3 4">
    <name type="scientific">Colletotrichum sidae</name>
    <dbReference type="NCBI Taxonomy" id="1347389"/>
    <lineage>
        <taxon>Eukaryota</taxon>
        <taxon>Fungi</taxon>
        <taxon>Dikarya</taxon>
        <taxon>Ascomycota</taxon>
        <taxon>Pezizomycotina</taxon>
        <taxon>Sordariomycetes</taxon>
        <taxon>Hypocreomycetidae</taxon>
        <taxon>Glomerellales</taxon>
        <taxon>Glomerellaceae</taxon>
        <taxon>Colletotrichum</taxon>
        <taxon>Colletotrichum orbiculare species complex</taxon>
    </lineage>
</organism>
<sequence>MVSFKSLAVAFIAATTALAQSSSSPNPGDEMDCDCTTSAGGPDDSGTYAGCEGRGQIKLAAGDDYKCVVVEDGTPGHDRARDFISHCSQHGTCGWVTK</sequence>
<keyword evidence="4" id="KW-1185">Reference proteome</keyword>
<feature type="region of interest" description="Disordered" evidence="1">
    <location>
        <begin position="20"/>
        <end position="43"/>
    </location>
</feature>
<evidence type="ECO:0008006" key="5">
    <source>
        <dbReference type="Google" id="ProtNLM"/>
    </source>
</evidence>
<evidence type="ECO:0000313" key="3">
    <source>
        <dbReference type="EMBL" id="TEA20910.1"/>
    </source>
</evidence>
<dbReference type="AlphaFoldDB" id="A0A4R8TQK6"/>
<comment type="caution">
    <text evidence="3">The sequence shown here is derived from an EMBL/GenBank/DDBJ whole genome shotgun (WGS) entry which is preliminary data.</text>
</comment>
<keyword evidence="2" id="KW-0732">Signal</keyword>
<feature type="signal peptide" evidence="2">
    <location>
        <begin position="1"/>
        <end position="19"/>
    </location>
</feature>
<dbReference type="Proteomes" id="UP000295604">
    <property type="component" value="Unassembled WGS sequence"/>
</dbReference>
<proteinExistence type="predicted"/>
<evidence type="ECO:0000256" key="1">
    <source>
        <dbReference type="SAM" id="MobiDB-lite"/>
    </source>
</evidence>
<accession>A0A4R8TQK6</accession>
<feature type="chain" id="PRO_5020767084" description="Secreted protein" evidence="2">
    <location>
        <begin position="20"/>
        <end position="98"/>
    </location>
</feature>